<feature type="domain" description="REase associating with pPIWI RE" evidence="1">
    <location>
        <begin position="266"/>
        <end position="392"/>
    </location>
</feature>
<organism evidence="2 3">
    <name type="scientific">Reticulibacter mediterranei</name>
    <dbReference type="NCBI Taxonomy" id="2778369"/>
    <lineage>
        <taxon>Bacteria</taxon>
        <taxon>Bacillati</taxon>
        <taxon>Chloroflexota</taxon>
        <taxon>Ktedonobacteria</taxon>
        <taxon>Ktedonobacterales</taxon>
        <taxon>Reticulibacteraceae</taxon>
        <taxon>Reticulibacter</taxon>
    </lineage>
</organism>
<keyword evidence="3" id="KW-1185">Reference proteome</keyword>
<accession>A0A8J3N6Y0</accession>
<dbReference type="InterPro" id="IPR040828">
    <property type="entry name" value="pPIWI_RE_REase"/>
</dbReference>
<dbReference type="EMBL" id="BNJK01000001">
    <property type="protein sequence ID" value="GHO96587.1"/>
    <property type="molecule type" value="Genomic_DNA"/>
</dbReference>
<name>A0A8J3N6Y0_9CHLR</name>
<proteinExistence type="predicted"/>
<reference evidence="2" key="1">
    <citation type="submission" date="2020-10" db="EMBL/GenBank/DDBJ databases">
        <title>Taxonomic study of unclassified bacteria belonging to the class Ktedonobacteria.</title>
        <authorList>
            <person name="Yabe S."/>
            <person name="Wang C.M."/>
            <person name="Zheng Y."/>
            <person name="Sakai Y."/>
            <person name="Cavaletti L."/>
            <person name="Monciardini P."/>
            <person name="Donadio S."/>
        </authorList>
    </citation>
    <scope>NUCLEOTIDE SEQUENCE</scope>
    <source>
        <strain evidence="2">ID150040</strain>
    </source>
</reference>
<dbReference type="Pfam" id="PF18154">
    <property type="entry name" value="pPIWI_RE_REase"/>
    <property type="match status" value="1"/>
</dbReference>
<dbReference type="AlphaFoldDB" id="A0A8J3N6Y0"/>
<evidence type="ECO:0000313" key="3">
    <source>
        <dbReference type="Proteomes" id="UP000597444"/>
    </source>
</evidence>
<dbReference type="Proteomes" id="UP000597444">
    <property type="component" value="Unassembled WGS sequence"/>
</dbReference>
<protein>
    <recommendedName>
        <fullName evidence="1">REase associating with pPIWI RE domain-containing protein</fullName>
    </recommendedName>
</protein>
<gene>
    <name evidence="2" type="ORF">KSF_066350</name>
</gene>
<dbReference type="RefSeq" id="WP_220207199.1">
    <property type="nucleotide sequence ID" value="NZ_BNJK01000001.1"/>
</dbReference>
<comment type="caution">
    <text evidence="2">The sequence shown here is derived from an EMBL/GenBank/DDBJ whole genome shotgun (WGS) entry which is preliminary data.</text>
</comment>
<evidence type="ECO:0000259" key="1">
    <source>
        <dbReference type="Pfam" id="PF18154"/>
    </source>
</evidence>
<evidence type="ECO:0000313" key="2">
    <source>
        <dbReference type="EMBL" id="GHO96587.1"/>
    </source>
</evidence>
<sequence length="402" mass="47002">MQRDVDLFPHLALALAQWAKERFIPLPAHVPNFSTWRGTFAILAMRMNMRHLKNVRYPEYPAIDLLPQLFARPLCEWYPDPLDSLPDEIDPGLPLLHEPFLGETSLDEQVTLYLEQRDISGDISSYGLQAILDQRWMRELVFWGRKDPANREAEYRLIRRFLIVHPRTTEAELQAELSSLRLYNPALVGEKYEQACVFDSFVRHDGQYWICPHCQGFLSWIHGRVCCAKHICGQLYPGYQGMKPTAPSMDMRRLSWILHVRVCLPGQTEIALFERLQQFEKDGLRITLWPGVDAYDHRLDFPGGKIRWAIDVKDYESAETLARALLKDPFPRYLDKPDLLWQRAFYVIPGYRLQLNPRYLHILRNRTKNHAAFQDVMFCDEEHLVNLVLQELATRCSSPVSL</sequence>